<feature type="compositionally biased region" description="Basic and acidic residues" evidence="1">
    <location>
        <begin position="114"/>
        <end position="127"/>
    </location>
</feature>
<gene>
    <name evidence="3" type="ORF">E6H00_11535</name>
</gene>
<comment type="caution">
    <text evidence="3">The sequence shown here is derived from an EMBL/GenBank/DDBJ whole genome shotgun (WGS) entry which is preliminary data.</text>
</comment>
<feature type="compositionally biased region" description="Polar residues" evidence="1">
    <location>
        <begin position="101"/>
        <end position="110"/>
    </location>
</feature>
<dbReference type="EMBL" id="VBAK01000135">
    <property type="protein sequence ID" value="TMI88776.1"/>
    <property type="molecule type" value="Genomic_DNA"/>
</dbReference>
<evidence type="ECO:0000313" key="4">
    <source>
        <dbReference type="Proteomes" id="UP000318509"/>
    </source>
</evidence>
<proteinExistence type="predicted"/>
<accession>A0A537JZY7</accession>
<evidence type="ECO:0008006" key="5">
    <source>
        <dbReference type="Google" id="ProtNLM"/>
    </source>
</evidence>
<keyword evidence="2" id="KW-0812">Transmembrane</keyword>
<keyword evidence="2" id="KW-1133">Transmembrane helix</keyword>
<evidence type="ECO:0000256" key="2">
    <source>
        <dbReference type="SAM" id="Phobius"/>
    </source>
</evidence>
<dbReference type="Gene3D" id="1.10.287.700">
    <property type="entry name" value="Helix hairpin bin"/>
    <property type="match status" value="1"/>
</dbReference>
<reference evidence="3 4" key="1">
    <citation type="journal article" date="2019" name="Nat. Microbiol.">
        <title>Mediterranean grassland soil C-N compound turnover is dependent on rainfall and depth, and is mediated by genomically divergent microorganisms.</title>
        <authorList>
            <person name="Diamond S."/>
            <person name="Andeer P.F."/>
            <person name="Li Z."/>
            <person name="Crits-Christoph A."/>
            <person name="Burstein D."/>
            <person name="Anantharaman K."/>
            <person name="Lane K.R."/>
            <person name="Thomas B.C."/>
            <person name="Pan C."/>
            <person name="Northen T.R."/>
            <person name="Banfield J.F."/>
        </authorList>
    </citation>
    <scope>NUCLEOTIDE SEQUENCE [LARGE SCALE GENOMIC DNA]</scope>
    <source>
        <strain evidence="3">NP_3</strain>
    </source>
</reference>
<evidence type="ECO:0000256" key="1">
    <source>
        <dbReference type="SAM" id="MobiDB-lite"/>
    </source>
</evidence>
<feature type="transmembrane region" description="Helical" evidence="2">
    <location>
        <begin position="6"/>
        <end position="26"/>
    </location>
</feature>
<organism evidence="3 4">
    <name type="scientific">Candidatus Segetimicrobium genomatis</name>
    <dbReference type="NCBI Taxonomy" id="2569760"/>
    <lineage>
        <taxon>Bacteria</taxon>
        <taxon>Bacillati</taxon>
        <taxon>Candidatus Sysuimicrobiota</taxon>
        <taxon>Candidatus Sysuimicrobiia</taxon>
        <taxon>Candidatus Sysuimicrobiales</taxon>
        <taxon>Candidatus Segetimicrobiaceae</taxon>
        <taxon>Candidatus Segetimicrobium</taxon>
    </lineage>
</organism>
<feature type="region of interest" description="Disordered" evidence="1">
    <location>
        <begin position="96"/>
        <end position="127"/>
    </location>
</feature>
<dbReference type="AlphaFoldDB" id="A0A537JZY7"/>
<sequence>MEKPRSFLVGVIVGGGIGVLLGRLFALESEEGTRERVRDQGQRLTGRVREQMNRVADEVRAAAQNVAGEVRERAGEFAMRAQGIAKEMVHRARTTLEEEANSLSHAQLGTSVIDHTDHNPSEQERRS</sequence>
<name>A0A537JZY7_9BACT</name>
<dbReference type="Proteomes" id="UP000318509">
    <property type="component" value="Unassembled WGS sequence"/>
</dbReference>
<protein>
    <recommendedName>
        <fullName evidence="5">YtxH domain-containing protein</fullName>
    </recommendedName>
</protein>
<keyword evidence="2" id="KW-0472">Membrane</keyword>
<evidence type="ECO:0000313" key="3">
    <source>
        <dbReference type="EMBL" id="TMI88776.1"/>
    </source>
</evidence>